<keyword evidence="6" id="KW-1185">Reference proteome</keyword>
<dbReference type="Proteomes" id="UP000541185">
    <property type="component" value="Unassembled WGS sequence"/>
</dbReference>
<proteinExistence type="predicted"/>
<dbReference type="InterPro" id="IPR001296">
    <property type="entry name" value="Glyco_trans_1"/>
</dbReference>
<evidence type="ECO:0000259" key="3">
    <source>
        <dbReference type="Pfam" id="PF00534"/>
    </source>
</evidence>
<feature type="domain" description="Glycosyl transferase family 1" evidence="3">
    <location>
        <begin position="204"/>
        <end position="383"/>
    </location>
</feature>
<feature type="domain" description="Glycosyl transferase family 4" evidence="4">
    <location>
        <begin position="28"/>
        <end position="193"/>
    </location>
</feature>
<evidence type="ECO:0000259" key="4">
    <source>
        <dbReference type="Pfam" id="PF12000"/>
    </source>
</evidence>
<dbReference type="Pfam" id="PF00534">
    <property type="entry name" value="Glycos_transf_1"/>
    <property type="match status" value="1"/>
</dbReference>
<evidence type="ECO:0000256" key="1">
    <source>
        <dbReference type="ARBA" id="ARBA00022676"/>
    </source>
</evidence>
<dbReference type="PANTHER" id="PTHR12526:SF510">
    <property type="entry name" value="D-INOSITOL 3-PHOSPHATE GLYCOSYLTRANSFERASE"/>
    <property type="match status" value="1"/>
</dbReference>
<dbReference type="EMBL" id="JABBFX010000001">
    <property type="protein sequence ID" value="NML45782.1"/>
    <property type="molecule type" value="Genomic_DNA"/>
</dbReference>
<accession>A0A848H793</accession>
<dbReference type="Gene3D" id="3.40.50.2000">
    <property type="entry name" value="Glycogen Phosphorylase B"/>
    <property type="match status" value="2"/>
</dbReference>
<name>A0A848H793_9BURK</name>
<evidence type="ECO:0000313" key="6">
    <source>
        <dbReference type="Proteomes" id="UP000541185"/>
    </source>
</evidence>
<reference evidence="5 6" key="1">
    <citation type="submission" date="2020-04" db="EMBL/GenBank/DDBJ databases">
        <title>Ramlibacter sp. G-1-2-2 isolated from soil.</title>
        <authorList>
            <person name="Dahal R.H."/>
        </authorList>
    </citation>
    <scope>NUCLEOTIDE SEQUENCE [LARGE SCALE GENOMIC DNA]</scope>
    <source>
        <strain evidence="5 6">G-1-2-2</strain>
    </source>
</reference>
<protein>
    <submittedName>
        <fullName evidence="5">Glycosyltransferase</fullName>
    </submittedName>
</protein>
<sequence>MRNQNVLFIHQNFPGQFVHVASALAAAGHQVVALGIEGRPLKGVRFLRYAPPRLQRASALDTARDFEVKVARGLACAAAMQRLQREGFEPDIVVAHPGWGEALFCKDVWPRARLVIYAEFFYGGEGSDFLFDPELSTDGPEQRARLRLKNTVHLHAFAAADAIYSPTEWQRSRLPPEYRAKAQVMFDGIDTTRVAPDPAATIQLQRAQLQLAPGDEVITFVNRNLEPYRGFHVFMRALPELMERRPNAHCIIVGRDSVSYGSPPSGGGTWRDAMLKEVGARLPAGRVHFLGGLPYADYLRVLQVSACHVYLTYPFVLSWSCLEAMSVGCPMVASRTGPVQEVVEHGATGRLFDFFDGKQLVEEVVGVLENPQAAHAMGRRARELVRERYDLASVCLPGQLRAVLGEDPYPRGRPPKRVMTVKATAC</sequence>
<evidence type="ECO:0000256" key="2">
    <source>
        <dbReference type="ARBA" id="ARBA00022679"/>
    </source>
</evidence>
<dbReference type="SUPFAM" id="SSF53756">
    <property type="entry name" value="UDP-Glycosyltransferase/glycogen phosphorylase"/>
    <property type="match status" value="1"/>
</dbReference>
<dbReference type="InterPro" id="IPR022623">
    <property type="entry name" value="Glyco_trans_4"/>
</dbReference>
<organism evidence="5 6">
    <name type="scientific">Ramlibacter agri</name>
    <dbReference type="NCBI Taxonomy" id="2728837"/>
    <lineage>
        <taxon>Bacteria</taxon>
        <taxon>Pseudomonadati</taxon>
        <taxon>Pseudomonadota</taxon>
        <taxon>Betaproteobacteria</taxon>
        <taxon>Burkholderiales</taxon>
        <taxon>Comamonadaceae</taxon>
        <taxon>Ramlibacter</taxon>
    </lineage>
</organism>
<gene>
    <name evidence="5" type="ORF">HHL11_18690</name>
</gene>
<dbReference type="AlphaFoldDB" id="A0A848H793"/>
<keyword evidence="1" id="KW-0328">Glycosyltransferase</keyword>
<keyword evidence="2 5" id="KW-0808">Transferase</keyword>
<comment type="caution">
    <text evidence="5">The sequence shown here is derived from an EMBL/GenBank/DDBJ whole genome shotgun (WGS) entry which is preliminary data.</text>
</comment>
<dbReference type="PANTHER" id="PTHR12526">
    <property type="entry name" value="GLYCOSYLTRANSFERASE"/>
    <property type="match status" value="1"/>
</dbReference>
<dbReference type="GO" id="GO:0016757">
    <property type="term" value="F:glycosyltransferase activity"/>
    <property type="evidence" value="ECO:0007669"/>
    <property type="project" value="UniProtKB-KW"/>
</dbReference>
<dbReference type="Pfam" id="PF12000">
    <property type="entry name" value="Glyco_trans_4_3"/>
    <property type="match status" value="1"/>
</dbReference>
<dbReference type="RefSeq" id="WP_169419852.1">
    <property type="nucleotide sequence ID" value="NZ_JABBFX010000001.1"/>
</dbReference>
<evidence type="ECO:0000313" key="5">
    <source>
        <dbReference type="EMBL" id="NML45782.1"/>
    </source>
</evidence>